<evidence type="ECO:0000256" key="2">
    <source>
        <dbReference type="ARBA" id="ARBA00023315"/>
    </source>
</evidence>
<sequence length="170" mass="18930">MTEIRVRPLTEADWGQFRAIRLAALEESPEAFVAKLADEQEYDEDFWRARMRRAQRMVADVDGSDVGVLSVGVLDDAENTAEIFGLWVRPDWRGRSVAATLVRSASQQAAEDGYDRIAYWVSTDNGRAVAFASSFGFRPTGRRRPMRVTNGADGEEEIAMVLALAEDRAG</sequence>
<protein>
    <recommendedName>
        <fullName evidence="3">N-acetyltransferase domain-containing protein</fullName>
    </recommendedName>
</protein>
<proteinExistence type="predicted"/>
<dbReference type="STRING" id="1193182.BN11_830011"/>
<dbReference type="Pfam" id="PF00583">
    <property type="entry name" value="Acetyltransf_1"/>
    <property type="match status" value="1"/>
</dbReference>
<dbReference type="InterPro" id="IPR050832">
    <property type="entry name" value="Bact_Acetyltransf"/>
</dbReference>
<dbReference type="EMBL" id="CAJA01000511">
    <property type="protein sequence ID" value="CCH75598.1"/>
    <property type="molecule type" value="Genomic_DNA"/>
</dbReference>
<reference evidence="4 5" key="1">
    <citation type="journal article" date="2013" name="ISME J.">
        <title>A metabolic model for members of the genus Tetrasphaera involved in enhanced biological phosphorus removal.</title>
        <authorList>
            <person name="Kristiansen R."/>
            <person name="Nguyen H.T.T."/>
            <person name="Saunders A.M."/>
            <person name="Nielsen J.L."/>
            <person name="Wimmer R."/>
            <person name="Le V.Q."/>
            <person name="McIlroy S.J."/>
            <person name="Petrovski S."/>
            <person name="Seviour R.J."/>
            <person name="Calteau A."/>
            <person name="Nielsen K.L."/>
            <person name="Nielsen P.H."/>
        </authorList>
    </citation>
    <scope>NUCLEOTIDE SEQUENCE [LARGE SCALE GENOMIC DNA]</scope>
    <source>
        <strain evidence="4 5">Ben110</strain>
    </source>
</reference>
<dbReference type="PANTHER" id="PTHR43877:SF1">
    <property type="entry name" value="ACETYLTRANSFERASE"/>
    <property type="match status" value="1"/>
</dbReference>
<dbReference type="Gene3D" id="3.40.630.30">
    <property type="match status" value="1"/>
</dbReference>
<dbReference type="PROSITE" id="PS51186">
    <property type="entry name" value="GNAT"/>
    <property type="match status" value="1"/>
</dbReference>
<dbReference type="CDD" id="cd04301">
    <property type="entry name" value="NAT_SF"/>
    <property type="match status" value="1"/>
</dbReference>
<name>W6K126_9MICO</name>
<dbReference type="OrthoDB" id="9799092at2"/>
<keyword evidence="2" id="KW-0012">Acyltransferase</keyword>
<gene>
    <name evidence="4" type="ORF">BN11_830011</name>
</gene>
<evidence type="ECO:0000259" key="3">
    <source>
        <dbReference type="PROSITE" id="PS51186"/>
    </source>
</evidence>
<dbReference type="RefSeq" id="WP_048696166.1">
    <property type="nucleotide sequence ID" value="NZ_HG764815.1"/>
</dbReference>
<evidence type="ECO:0000256" key="1">
    <source>
        <dbReference type="ARBA" id="ARBA00022679"/>
    </source>
</evidence>
<dbReference type="SUPFAM" id="SSF55729">
    <property type="entry name" value="Acyl-CoA N-acyltransferases (Nat)"/>
    <property type="match status" value="1"/>
</dbReference>
<dbReference type="PANTHER" id="PTHR43877">
    <property type="entry name" value="AMINOALKYLPHOSPHONATE N-ACETYLTRANSFERASE-RELATED-RELATED"/>
    <property type="match status" value="1"/>
</dbReference>
<accession>W6K126</accession>
<dbReference type="AlphaFoldDB" id="W6K126"/>
<dbReference type="Proteomes" id="UP000035763">
    <property type="component" value="Unassembled WGS sequence"/>
</dbReference>
<dbReference type="InterPro" id="IPR016181">
    <property type="entry name" value="Acyl_CoA_acyltransferase"/>
</dbReference>
<organism evidence="4 5">
    <name type="scientific">Nostocoides australiense Ben110</name>
    <dbReference type="NCBI Taxonomy" id="1193182"/>
    <lineage>
        <taxon>Bacteria</taxon>
        <taxon>Bacillati</taxon>
        <taxon>Actinomycetota</taxon>
        <taxon>Actinomycetes</taxon>
        <taxon>Micrococcales</taxon>
        <taxon>Intrasporangiaceae</taxon>
        <taxon>Nostocoides</taxon>
    </lineage>
</organism>
<keyword evidence="1" id="KW-0808">Transferase</keyword>
<keyword evidence="5" id="KW-1185">Reference proteome</keyword>
<evidence type="ECO:0000313" key="5">
    <source>
        <dbReference type="Proteomes" id="UP000035763"/>
    </source>
</evidence>
<dbReference type="InterPro" id="IPR000182">
    <property type="entry name" value="GNAT_dom"/>
</dbReference>
<comment type="caution">
    <text evidence="4">The sequence shown here is derived from an EMBL/GenBank/DDBJ whole genome shotgun (WGS) entry which is preliminary data.</text>
</comment>
<evidence type="ECO:0000313" key="4">
    <source>
        <dbReference type="EMBL" id="CCH75598.1"/>
    </source>
</evidence>
<dbReference type="GO" id="GO:0016747">
    <property type="term" value="F:acyltransferase activity, transferring groups other than amino-acyl groups"/>
    <property type="evidence" value="ECO:0007669"/>
    <property type="project" value="InterPro"/>
</dbReference>
<feature type="domain" description="N-acetyltransferase" evidence="3">
    <location>
        <begin position="4"/>
        <end position="165"/>
    </location>
</feature>